<protein>
    <submittedName>
        <fullName evidence="1">Uncharacterized protein</fullName>
    </submittedName>
</protein>
<evidence type="ECO:0000313" key="2">
    <source>
        <dbReference type="Proteomes" id="UP001642484"/>
    </source>
</evidence>
<evidence type="ECO:0000313" key="1">
    <source>
        <dbReference type="EMBL" id="CAK9091099.1"/>
    </source>
</evidence>
<dbReference type="EMBL" id="CAXAMN010024917">
    <property type="protein sequence ID" value="CAK9091099.1"/>
    <property type="molecule type" value="Genomic_DNA"/>
</dbReference>
<reference evidence="1 2" key="1">
    <citation type="submission" date="2024-02" db="EMBL/GenBank/DDBJ databases">
        <authorList>
            <person name="Chen Y."/>
            <person name="Shah S."/>
            <person name="Dougan E. K."/>
            <person name="Thang M."/>
            <person name="Chan C."/>
        </authorList>
    </citation>
    <scope>NUCLEOTIDE SEQUENCE [LARGE SCALE GENOMIC DNA]</scope>
</reference>
<dbReference type="Proteomes" id="UP001642484">
    <property type="component" value="Unassembled WGS sequence"/>
</dbReference>
<keyword evidence="2" id="KW-1185">Reference proteome</keyword>
<comment type="caution">
    <text evidence="1">The sequence shown here is derived from an EMBL/GenBank/DDBJ whole genome shotgun (WGS) entry which is preliminary data.</text>
</comment>
<accession>A0ABP0QT22</accession>
<proteinExistence type="predicted"/>
<gene>
    <name evidence="1" type="ORF">CCMP2556_LOCUS43725</name>
</gene>
<sequence>MRQVAMASIGRRWRQEHRLLCAGLLAAVFQSLSFVAPTLRRGLLLGGLATQWPAPAHAGLELKTFGSGGFKEYTVADAFQVSMPDNFKVIEEQPLKTIWQGDRSGELNTMIAQAKVVEADTLEKALGMDGLDLKDIGEKLSDKRPFGGSDFMGVQKLDGVDAYRFEFVNDKIHEYILYALLNSGSQKLLCSVIVRAPGLLWQNNNRFQTLAKIIDSFKPKA</sequence>
<dbReference type="GO" id="GO:0016301">
    <property type="term" value="F:kinase activity"/>
    <property type="evidence" value="ECO:0007669"/>
    <property type="project" value="UniProtKB-KW"/>
</dbReference>
<name>A0ABP0QT22_9DINO</name>
<organism evidence="1 2">
    <name type="scientific">Durusdinium trenchii</name>
    <dbReference type="NCBI Taxonomy" id="1381693"/>
    <lineage>
        <taxon>Eukaryota</taxon>
        <taxon>Sar</taxon>
        <taxon>Alveolata</taxon>
        <taxon>Dinophyceae</taxon>
        <taxon>Suessiales</taxon>
        <taxon>Symbiodiniaceae</taxon>
        <taxon>Durusdinium</taxon>
    </lineage>
</organism>